<accession>A0A6U0GNT6</accession>
<evidence type="ECO:0000313" key="2">
    <source>
        <dbReference type="EMBL" id="CAD9497235.1"/>
    </source>
</evidence>
<dbReference type="EMBL" id="HBGV01011223">
    <property type="protein sequence ID" value="CAD9497235.1"/>
    <property type="molecule type" value="Transcribed_RNA"/>
</dbReference>
<dbReference type="InterPro" id="IPR011049">
    <property type="entry name" value="Serralysin-like_metalloprot_C"/>
</dbReference>
<organism evidence="1">
    <name type="scientific">Helicotheca tamesis</name>
    <dbReference type="NCBI Taxonomy" id="374047"/>
    <lineage>
        <taxon>Eukaryota</taxon>
        <taxon>Sar</taxon>
        <taxon>Stramenopiles</taxon>
        <taxon>Ochrophyta</taxon>
        <taxon>Bacillariophyta</taxon>
        <taxon>Mediophyceae</taxon>
        <taxon>Lithodesmiophycidae</taxon>
        <taxon>Lithodesmiales</taxon>
        <taxon>Lithodesmiaceae</taxon>
        <taxon>Helicotheca</taxon>
    </lineage>
</organism>
<evidence type="ECO:0000313" key="1">
    <source>
        <dbReference type="EMBL" id="CAD9497231.1"/>
    </source>
</evidence>
<gene>
    <name evidence="1" type="ORF">HTAM1171_LOCUS6915</name>
    <name evidence="2" type="ORF">HTAM1171_LOCUS6916</name>
</gene>
<dbReference type="AlphaFoldDB" id="A0A6U0GNT6"/>
<reference evidence="1" key="1">
    <citation type="submission" date="2021-01" db="EMBL/GenBank/DDBJ databases">
        <authorList>
            <person name="Corre E."/>
            <person name="Pelletier E."/>
            <person name="Niang G."/>
            <person name="Scheremetjew M."/>
            <person name="Finn R."/>
            <person name="Kale V."/>
            <person name="Holt S."/>
            <person name="Cochrane G."/>
            <person name="Meng A."/>
            <person name="Brown T."/>
            <person name="Cohen L."/>
        </authorList>
    </citation>
    <scope>NUCLEOTIDE SEQUENCE</scope>
    <source>
        <strain evidence="1">CCMP826</strain>
    </source>
</reference>
<sequence>MEQLFQGLGIPQQHLMLLLLVAKTTQLLEITRDGALALGSESNVTGGDENPHGWEKGDNVVVLGGKWNTTSGPSASVSGEGGNEASDIAAVVLGGLNNRASDFYAIIW</sequence>
<proteinExistence type="predicted"/>
<dbReference type="EMBL" id="HBGV01011222">
    <property type="protein sequence ID" value="CAD9497231.1"/>
    <property type="molecule type" value="Transcribed_RNA"/>
</dbReference>
<name>A0A6U0GNT6_9STRA</name>
<dbReference type="Gene3D" id="2.150.10.10">
    <property type="entry name" value="Serralysin-like metalloprotease, C-terminal"/>
    <property type="match status" value="1"/>
</dbReference>
<protein>
    <submittedName>
        <fullName evidence="1">Uncharacterized protein</fullName>
    </submittedName>
</protein>